<accession>A0A844FD55</accession>
<dbReference type="RefSeq" id="WP_154322985.1">
    <property type="nucleotide sequence ID" value="NZ_CP045695.1"/>
</dbReference>
<dbReference type="EMBL" id="VUMB01000029">
    <property type="protein sequence ID" value="MSS41244.1"/>
    <property type="molecule type" value="Genomic_DNA"/>
</dbReference>
<evidence type="ECO:0000313" key="1">
    <source>
        <dbReference type="EMBL" id="MSS41244.1"/>
    </source>
</evidence>
<organism evidence="1 2">
    <name type="scientific">Clostridium scindens (strain JCM 10418 / VPI 12708)</name>
    <dbReference type="NCBI Taxonomy" id="29347"/>
    <lineage>
        <taxon>Bacteria</taxon>
        <taxon>Bacillati</taxon>
        <taxon>Bacillota</taxon>
        <taxon>Clostridia</taxon>
        <taxon>Lachnospirales</taxon>
        <taxon>Lachnospiraceae</taxon>
    </lineage>
</organism>
<gene>
    <name evidence="1" type="ORF">FYJ37_13030</name>
</gene>
<protein>
    <submittedName>
        <fullName evidence="1">Uncharacterized protein</fullName>
    </submittedName>
</protein>
<dbReference type="Proteomes" id="UP000462363">
    <property type="component" value="Unassembled WGS sequence"/>
</dbReference>
<evidence type="ECO:0000313" key="2">
    <source>
        <dbReference type="Proteomes" id="UP000462363"/>
    </source>
</evidence>
<reference evidence="1 2" key="1">
    <citation type="submission" date="2019-08" db="EMBL/GenBank/DDBJ databases">
        <title>In-depth cultivation of the pig gut microbiome towards novel bacterial diversity and tailored functional studies.</title>
        <authorList>
            <person name="Wylensek D."/>
            <person name="Hitch T.C.A."/>
            <person name="Clavel T."/>
        </authorList>
    </citation>
    <scope>NUCLEOTIDE SEQUENCE [LARGE SCALE GENOMIC DNA]</scope>
    <source>
        <strain evidence="1 2">BL-389-WT-3D</strain>
    </source>
</reference>
<dbReference type="AlphaFoldDB" id="A0A844FD55"/>
<sequence length="113" mass="13283">MKINDIDLYNLPLWLNGVAEKLEEGCQEELKKESDLYNQVLEESGEILDKYRFISTIIDGDVIRKPMNLAVSELEALSRFWRLETKQRDMENLQTYLLGGRHMLELLQLLKII</sequence>
<comment type="caution">
    <text evidence="1">The sequence shown here is derived from an EMBL/GenBank/DDBJ whole genome shotgun (WGS) entry which is preliminary data.</text>
</comment>
<proteinExistence type="predicted"/>
<name>A0A844FD55_CLOSV</name>